<dbReference type="InterPro" id="IPR000743">
    <property type="entry name" value="Glyco_hydro_28"/>
</dbReference>
<reference evidence="10" key="1">
    <citation type="submission" date="2025-08" db="UniProtKB">
        <authorList>
            <consortium name="RefSeq"/>
        </authorList>
    </citation>
    <scope>IDENTIFICATION</scope>
    <source>
        <tissue evidence="10">Leaves</tissue>
    </source>
</reference>
<dbReference type="GeneID" id="108983268"/>
<dbReference type="InterPro" id="IPR011050">
    <property type="entry name" value="Pectin_lyase_fold/virulence"/>
</dbReference>
<proteinExistence type="inferred from homology"/>
<evidence type="ECO:0000256" key="3">
    <source>
        <dbReference type="ARBA" id="ARBA00022512"/>
    </source>
</evidence>
<dbReference type="GO" id="GO:0004650">
    <property type="term" value="F:polygalacturonase activity"/>
    <property type="evidence" value="ECO:0007669"/>
    <property type="project" value="InterPro"/>
</dbReference>
<dbReference type="FunFam" id="2.160.20.10:FF:000004">
    <property type="entry name" value="Pectin lyase-like superfamily protein"/>
    <property type="match status" value="1"/>
</dbReference>
<dbReference type="SMART" id="SM00710">
    <property type="entry name" value="PbH1"/>
    <property type="match status" value="6"/>
</dbReference>
<dbReference type="Gene3D" id="2.160.20.10">
    <property type="entry name" value="Single-stranded right-handed beta-helix, Pectin lyase-like"/>
    <property type="match status" value="1"/>
</dbReference>
<dbReference type="SUPFAM" id="SSF51126">
    <property type="entry name" value="Pectin lyase-like"/>
    <property type="match status" value="1"/>
</dbReference>
<keyword evidence="4" id="KW-0964">Secreted</keyword>
<dbReference type="InterPro" id="IPR006626">
    <property type="entry name" value="PbH1"/>
</dbReference>
<protein>
    <submittedName>
        <fullName evidence="10">Exopolygalacturonase-like</fullName>
    </submittedName>
</protein>
<keyword evidence="7" id="KW-0961">Cell wall biogenesis/degradation</keyword>
<dbReference type="GO" id="GO:0071555">
    <property type="term" value="P:cell wall organization"/>
    <property type="evidence" value="ECO:0007669"/>
    <property type="project" value="UniProtKB-KW"/>
</dbReference>
<evidence type="ECO:0000313" key="10">
    <source>
        <dbReference type="RefSeq" id="XP_018810399.1"/>
    </source>
</evidence>
<dbReference type="Proteomes" id="UP000235220">
    <property type="component" value="Chromosome 2"/>
</dbReference>
<dbReference type="OrthoDB" id="187139at2759"/>
<sequence>MGLSAVFHCVCIIFLLACIAEVGAGKMVFNAVKYGAIADGKTDNSKVFQNLFNRACQMEGINVVLIPLGRYMLGPTVFKGPCKGHVEFLIVGTLLAPTDIASSLNVDHWISFQYMDRLVIGGGGSLDGRGSSAWPYNSCSKRPNCKPLPPSLRFDFLTNSWITGPTLINSKGVHINIFGCDGLNLRHVNLIAPANSPNTDGIHIGSSRNIDISNARIATGDDCVSLGPGSTYINITNVICGPGHGISVGSLGRSPNEEDVHGVKVRDCTFIGTANGLRIKTWALPYASSVFGLTFENIIMEHVNNPIIIDQQYCQAGNCQKEGDSQVQIQDVKYRNIRGTSSTKMAVTLKCSRSKPCQKIVLRDINLFYSGGPATSSCFYANGVAYGIQRPPSCI</sequence>
<dbReference type="GO" id="GO:0005975">
    <property type="term" value="P:carbohydrate metabolic process"/>
    <property type="evidence" value="ECO:0007669"/>
    <property type="project" value="InterPro"/>
</dbReference>
<keyword evidence="3" id="KW-0134">Cell wall</keyword>
<dbReference type="InterPro" id="IPR012334">
    <property type="entry name" value="Pectin_lyas_fold"/>
</dbReference>
<keyword evidence="9" id="KW-1185">Reference proteome</keyword>
<organism evidence="9 10">
    <name type="scientific">Juglans regia</name>
    <name type="common">English walnut</name>
    <dbReference type="NCBI Taxonomy" id="51240"/>
    <lineage>
        <taxon>Eukaryota</taxon>
        <taxon>Viridiplantae</taxon>
        <taxon>Streptophyta</taxon>
        <taxon>Embryophyta</taxon>
        <taxon>Tracheophyta</taxon>
        <taxon>Spermatophyta</taxon>
        <taxon>Magnoliopsida</taxon>
        <taxon>eudicotyledons</taxon>
        <taxon>Gunneridae</taxon>
        <taxon>Pentapetalae</taxon>
        <taxon>rosids</taxon>
        <taxon>fabids</taxon>
        <taxon>Fagales</taxon>
        <taxon>Juglandaceae</taxon>
        <taxon>Juglans</taxon>
    </lineage>
</organism>
<evidence type="ECO:0000313" key="9">
    <source>
        <dbReference type="Proteomes" id="UP000235220"/>
    </source>
</evidence>
<comment type="similarity">
    <text evidence="2 8">Belongs to the glycosyl hydrolase 28 family.</text>
</comment>
<name>A0A2I4DTC2_JUGRE</name>
<gene>
    <name evidence="10" type="primary">LOC108983268</name>
</gene>
<dbReference type="KEGG" id="jre:108983268"/>
<dbReference type="Pfam" id="PF00295">
    <property type="entry name" value="Glyco_hydro_28"/>
    <property type="match status" value="1"/>
</dbReference>
<evidence type="ECO:0000256" key="5">
    <source>
        <dbReference type="ARBA" id="ARBA00022801"/>
    </source>
</evidence>
<evidence type="ECO:0000256" key="8">
    <source>
        <dbReference type="RuleBase" id="RU361169"/>
    </source>
</evidence>
<dbReference type="PANTHER" id="PTHR31375">
    <property type="match status" value="1"/>
</dbReference>
<accession>A0A2I4DTC2</accession>
<evidence type="ECO:0000256" key="6">
    <source>
        <dbReference type="ARBA" id="ARBA00023295"/>
    </source>
</evidence>
<dbReference type="STRING" id="51240.A0A2I4DTC2"/>
<comment type="subcellular location">
    <subcellularLocation>
        <location evidence="1">Secreted</location>
        <location evidence="1">Cell wall</location>
    </subcellularLocation>
</comment>
<keyword evidence="5 8" id="KW-0378">Hydrolase</keyword>
<dbReference type="AlphaFoldDB" id="A0A2I4DTC2"/>
<dbReference type="PROSITE" id="PS00502">
    <property type="entry name" value="POLYGALACTURONASE"/>
    <property type="match status" value="1"/>
</dbReference>
<keyword evidence="6 8" id="KW-0326">Glycosidase</keyword>
<evidence type="ECO:0000256" key="4">
    <source>
        <dbReference type="ARBA" id="ARBA00022525"/>
    </source>
</evidence>
<dbReference type="Gramene" id="Jr02_25360_p1">
    <property type="protein sequence ID" value="cds.Jr02_25360_p1"/>
    <property type="gene ID" value="Jr02_25360"/>
</dbReference>
<evidence type="ECO:0000256" key="7">
    <source>
        <dbReference type="ARBA" id="ARBA00023316"/>
    </source>
</evidence>
<evidence type="ECO:0000256" key="1">
    <source>
        <dbReference type="ARBA" id="ARBA00004191"/>
    </source>
</evidence>
<dbReference type="RefSeq" id="XP_018810399.1">
    <property type="nucleotide sequence ID" value="XM_018954854.1"/>
</dbReference>
<evidence type="ECO:0000256" key="2">
    <source>
        <dbReference type="ARBA" id="ARBA00008834"/>
    </source>
</evidence>